<dbReference type="InterPro" id="IPR035566">
    <property type="entry name" value="Ribosomal_protein_bL20_C"/>
</dbReference>
<comment type="function">
    <text evidence="5 6">Binds directly to 23S ribosomal RNA and is necessary for the in vitro assembly process of the 50S ribosomal subunit. It is not involved in the protein synthesizing functions of that subunit.</text>
</comment>
<comment type="caution">
    <text evidence="7">The sequence shown here is derived from an EMBL/GenBank/DDBJ whole genome shotgun (WGS) entry which is preliminary data.</text>
</comment>
<dbReference type="EMBL" id="MFAH01000059">
    <property type="protein sequence ID" value="OGD70251.1"/>
    <property type="molecule type" value="Genomic_DNA"/>
</dbReference>
<evidence type="ECO:0000256" key="3">
    <source>
        <dbReference type="ARBA" id="ARBA00023274"/>
    </source>
</evidence>
<evidence type="ECO:0000256" key="5">
    <source>
        <dbReference type="HAMAP-Rule" id="MF_00382"/>
    </source>
</evidence>
<dbReference type="GO" id="GO:0006412">
    <property type="term" value="P:translation"/>
    <property type="evidence" value="ECO:0007669"/>
    <property type="project" value="InterPro"/>
</dbReference>
<name>A0A1F5ES87_9BACT</name>
<accession>A0A1F5ES87</accession>
<evidence type="ECO:0000256" key="6">
    <source>
        <dbReference type="RuleBase" id="RU000560"/>
    </source>
</evidence>
<dbReference type="Gene3D" id="1.10.1900.20">
    <property type="entry name" value="Ribosomal protein L20"/>
    <property type="match status" value="1"/>
</dbReference>
<dbReference type="GO" id="GO:0003735">
    <property type="term" value="F:structural constituent of ribosome"/>
    <property type="evidence" value="ECO:0007669"/>
    <property type="project" value="InterPro"/>
</dbReference>
<reference evidence="7 8" key="1">
    <citation type="journal article" date="2016" name="Nat. Commun.">
        <title>Thousands of microbial genomes shed light on interconnected biogeochemical processes in an aquifer system.</title>
        <authorList>
            <person name="Anantharaman K."/>
            <person name="Brown C.T."/>
            <person name="Hug L.A."/>
            <person name="Sharon I."/>
            <person name="Castelle C.J."/>
            <person name="Probst A.J."/>
            <person name="Thomas B.C."/>
            <person name="Singh A."/>
            <person name="Wilkins M.J."/>
            <person name="Karaoz U."/>
            <person name="Brodie E.L."/>
            <person name="Williams K.H."/>
            <person name="Hubbard S.S."/>
            <person name="Banfield J.F."/>
        </authorList>
    </citation>
    <scope>NUCLEOTIDE SEQUENCE [LARGE SCALE GENOMIC DNA]</scope>
</reference>
<dbReference type="GO" id="GO:0000027">
    <property type="term" value="P:ribosomal large subunit assembly"/>
    <property type="evidence" value="ECO:0007669"/>
    <property type="project" value="UniProtKB-UniRule"/>
</dbReference>
<dbReference type="Gene3D" id="6.10.160.10">
    <property type="match status" value="1"/>
</dbReference>
<evidence type="ECO:0000256" key="1">
    <source>
        <dbReference type="ARBA" id="ARBA00007698"/>
    </source>
</evidence>
<evidence type="ECO:0000313" key="8">
    <source>
        <dbReference type="Proteomes" id="UP000177390"/>
    </source>
</evidence>
<dbReference type="GO" id="GO:0019843">
    <property type="term" value="F:rRNA binding"/>
    <property type="evidence" value="ECO:0007669"/>
    <property type="project" value="UniProtKB-UniRule"/>
</dbReference>
<proteinExistence type="inferred from homology"/>
<dbReference type="HAMAP" id="MF_00382">
    <property type="entry name" value="Ribosomal_bL20"/>
    <property type="match status" value="1"/>
</dbReference>
<dbReference type="InterPro" id="IPR005813">
    <property type="entry name" value="Ribosomal_bL20"/>
</dbReference>
<protein>
    <recommendedName>
        <fullName evidence="4 5">Large ribosomal subunit protein bL20</fullName>
    </recommendedName>
</protein>
<keyword evidence="5 6" id="KW-0694">RNA-binding</keyword>
<organism evidence="7 8">
    <name type="scientific">Candidatus Collierbacteria bacterium RIFCSPHIGHO2_02_FULL_49_10</name>
    <dbReference type="NCBI Taxonomy" id="1817723"/>
    <lineage>
        <taxon>Bacteria</taxon>
        <taxon>Candidatus Collieribacteriota</taxon>
    </lineage>
</organism>
<gene>
    <name evidence="5" type="primary">rplT</name>
    <name evidence="7" type="ORF">A3D09_03210</name>
</gene>
<evidence type="ECO:0000313" key="7">
    <source>
        <dbReference type="EMBL" id="OGD70251.1"/>
    </source>
</evidence>
<dbReference type="Proteomes" id="UP000177390">
    <property type="component" value="Unassembled WGS sequence"/>
</dbReference>
<keyword evidence="2 5" id="KW-0689">Ribosomal protein</keyword>
<dbReference type="GO" id="GO:0005840">
    <property type="term" value="C:ribosome"/>
    <property type="evidence" value="ECO:0007669"/>
    <property type="project" value="UniProtKB-KW"/>
</dbReference>
<keyword evidence="5 6" id="KW-0699">rRNA-binding</keyword>
<evidence type="ECO:0000256" key="4">
    <source>
        <dbReference type="ARBA" id="ARBA00035172"/>
    </source>
</evidence>
<dbReference type="Pfam" id="PF00453">
    <property type="entry name" value="Ribosomal_L20"/>
    <property type="match status" value="1"/>
</dbReference>
<evidence type="ECO:0000256" key="2">
    <source>
        <dbReference type="ARBA" id="ARBA00022980"/>
    </source>
</evidence>
<dbReference type="AlphaFoldDB" id="A0A1F5ES87"/>
<dbReference type="CDD" id="cd07026">
    <property type="entry name" value="Ribosomal_L20"/>
    <property type="match status" value="1"/>
</dbReference>
<dbReference type="PANTHER" id="PTHR10986">
    <property type="entry name" value="39S RIBOSOMAL PROTEIN L20"/>
    <property type="match status" value="1"/>
</dbReference>
<dbReference type="PRINTS" id="PR00062">
    <property type="entry name" value="RIBOSOMALL20"/>
</dbReference>
<dbReference type="NCBIfam" id="TIGR01032">
    <property type="entry name" value="rplT_bact"/>
    <property type="match status" value="1"/>
</dbReference>
<keyword evidence="3 5" id="KW-0687">Ribonucleoprotein</keyword>
<sequence>MPRVKTGVVRRTAHKKVLTANKGYRMTKRKLYKVAKEAYLHAGQYAYNSRRIKKRDFRTLWIGRITAALKLQENPVSYSKFIKAMGDKKVTLNRKSLSELAVKLPEVFSAVFKFTTSK</sequence>
<dbReference type="GO" id="GO:1990904">
    <property type="term" value="C:ribonucleoprotein complex"/>
    <property type="evidence" value="ECO:0007669"/>
    <property type="project" value="UniProtKB-KW"/>
</dbReference>
<comment type="similarity">
    <text evidence="1 5 6">Belongs to the bacterial ribosomal protein bL20 family.</text>
</comment>
<dbReference type="SUPFAM" id="SSF74731">
    <property type="entry name" value="Ribosomal protein L20"/>
    <property type="match status" value="1"/>
</dbReference>